<organism evidence="1 2">
    <name type="scientific">Candidatus Sulfuritelmatomonas gaucii</name>
    <dbReference type="NCBI Taxonomy" id="2043161"/>
    <lineage>
        <taxon>Bacteria</taxon>
        <taxon>Pseudomonadati</taxon>
        <taxon>Acidobacteriota</taxon>
        <taxon>Terriglobia</taxon>
        <taxon>Terriglobales</taxon>
        <taxon>Acidobacteriaceae</taxon>
        <taxon>Candidatus Sulfuritelmatomonas</taxon>
    </lineage>
</organism>
<protein>
    <submittedName>
        <fullName evidence="1">Uncharacterized protein</fullName>
    </submittedName>
</protein>
<dbReference type="Proteomes" id="UP000239735">
    <property type="component" value="Unassembled WGS sequence"/>
</dbReference>
<reference evidence="2" key="1">
    <citation type="submission" date="2018-02" db="EMBL/GenBank/DDBJ databases">
        <authorList>
            <person name="Hausmann B."/>
        </authorList>
    </citation>
    <scope>NUCLEOTIDE SEQUENCE [LARGE SCALE GENOMIC DNA]</scope>
    <source>
        <strain evidence="2">Peat soil MAG SbA5</strain>
    </source>
</reference>
<accession>A0A2N9LQ24</accession>
<dbReference type="AlphaFoldDB" id="A0A2N9LQ24"/>
<evidence type="ECO:0000313" key="2">
    <source>
        <dbReference type="Proteomes" id="UP000239735"/>
    </source>
</evidence>
<dbReference type="EMBL" id="OKRB01000107">
    <property type="protein sequence ID" value="SPE25284.1"/>
    <property type="molecule type" value="Genomic_DNA"/>
</dbReference>
<sequence length="119" mass="12861">MDEPIVTFGLLMGLEVESKRDTGASDDGKEALLIFCATSESGAGNIDITPRMMDLALMGFAPVAIARWDPADIRYCKIFATEGLSQVIQNAVLKETGSLVREALEASELVKYSTTENND</sequence>
<gene>
    <name evidence="1" type="ORF">SBA5_490059</name>
</gene>
<proteinExistence type="predicted"/>
<evidence type="ECO:0000313" key="1">
    <source>
        <dbReference type="EMBL" id="SPE25284.1"/>
    </source>
</evidence>
<name>A0A2N9LQ24_9BACT</name>